<dbReference type="GeneID" id="18821051"/>
<dbReference type="SUPFAM" id="SSF54928">
    <property type="entry name" value="RNA-binding domain, RBD"/>
    <property type="match status" value="1"/>
</dbReference>
<dbReference type="InterPro" id="IPR035979">
    <property type="entry name" value="RBD_domain_sf"/>
</dbReference>
<dbReference type="InterPro" id="IPR045180">
    <property type="entry name" value="La_dom_prot"/>
</dbReference>
<dbReference type="GO" id="GO:0006396">
    <property type="term" value="P:RNA processing"/>
    <property type="evidence" value="ECO:0007669"/>
    <property type="project" value="InterPro"/>
</dbReference>
<dbReference type="GO" id="GO:0005634">
    <property type="term" value="C:nucleus"/>
    <property type="evidence" value="ECO:0007669"/>
    <property type="project" value="UniProtKB-SubCell"/>
</dbReference>
<evidence type="ECO:0000259" key="5">
    <source>
        <dbReference type="PROSITE" id="PS50102"/>
    </source>
</evidence>
<dbReference type="PANTHER" id="PTHR22792:SF140">
    <property type="entry name" value="ACHILLES, ISOFORM A"/>
    <property type="match status" value="1"/>
</dbReference>
<dbReference type="HOGENOM" id="CLU_043291_1_2_1"/>
<dbReference type="Gene3D" id="1.10.10.10">
    <property type="entry name" value="Winged helix-like DNA-binding domain superfamily/Winged helix DNA-binding domain"/>
    <property type="match status" value="1"/>
</dbReference>
<evidence type="ECO:0000313" key="7">
    <source>
        <dbReference type="EMBL" id="EGO20269.1"/>
    </source>
</evidence>
<dbReference type="PROSITE" id="PS50102">
    <property type="entry name" value="RRM"/>
    <property type="match status" value="1"/>
</dbReference>
<dbReference type="AlphaFoldDB" id="F8P9E0"/>
<dbReference type="CDD" id="cd12291">
    <property type="entry name" value="RRM1_La"/>
    <property type="match status" value="1"/>
</dbReference>
<dbReference type="Gene3D" id="3.30.70.330">
    <property type="match status" value="1"/>
</dbReference>
<dbReference type="InterPro" id="IPR006630">
    <property type="entry name" value="La_HTH"/>
</dbReference>
<feature type="domain" description="RRM" evidence="5">
    <location>
        <begin position="69"/>
        <end position="124"/>
    </location>
</feature>
<dbReference type="SUPFAM" id="SSF46785">
    <property type="entry name" value="Winged helix' DNA-binding domain"/>
    <property type="match status" value="1"/>
</dbReference>
<evidence type="ECO:0000256" key="4">
    <source>
        <dbReference type="PROSITE-ProRule" id="PRU00332"/>
    </source>
</evidence>
<dbReference type="OrthoDB" id="439993at2759"/>
<evidence type="ECO:0000256" key="3">
    <source>
        <dbReference type="ARBA" id="ARBA00023242"/>
    </source>
</evidence>
<accession>F8P9E0</accession>
<sequence length="124" mass="14365">MWTLHTANEEHWVPIKIVSSFTRMRDFAALGVVWIAKALRTSTELEVDEAGENVRRRTEVQEPKGQFERSVYAKGFGKEEPELQKKLEDFFNQYGTANAVRMRRVDGKKEFKGSVFVEYASMES</sequence>
<keyword evidence="3" id="KW-0539">Nucleus</keyword>
<dbReference type="InterPro" id="IPR036390">
    <property type="entry name" value="WH_DNA-bd_sf"/>
</dbReference>
<dbReference type="SMART" id="SM00715">
    <property type="entry name" value="LA"/>
    <property type="match status" value="1"/>
</dbReference>
<comment type="subcellular location">
    <subcellularLocation>
        <location evidence="1">Nucleus</location>
    </subcellularLocation>
</comment>
<dbReference type="PANTHER" id="PTHR22792">
    <property type="entry name" value="LUPUS LA PROTEIN-RELATED"/>
    <property type="match status" value="1"/>
</dbReference>
<dbReference type="InterPro" id="IPR036388">
    <property type="entry name" value="WH-like_DNA-bd_sf"/>
</dbReference>
<proteinExistence type="predicted"/>
<dbReference type="PROSITE" id="PS50961">
    <property type="entry name" value="HTH_LA"/>
    <property type="match status" value="1"/>
</dbReference>
<dbReference type="KEGG" id="sla:SERLADRAFT_477685"/>
<evidence type="ECO:0000256" key="1">
    <source>
        <dbReference type="ARBA" id="ARBA00004123"/>
    </source>
</evidence>
<dbReference type="RefSeq" id="XP_007323014.1">
    <property type="nucleotide sequence ID" value="XM_007322952.1"/>
</dbReference>
<reference evidence="7" key="1">
    <citation type="submission" date="2011-04" db="EMBL/GenBank/DDBJ databases">
        <title>Evolution of plant cell wall degrading machinery underlies the functional diversity of forest fungi.</title>
        <authorList>
            <consortium name="US DOE Joint Genome Institute (JGI-PGF)"/>
            <person name="Eastwood D.C."/>
            <person name="Floudas D."/>
            <person name="Binder M."/>
            <person name="Majcherczyk A."/>
            <person name="Schneider P."/>
            <person name="Aerts A."/>
            <person name="Asiegbu F.O."/>
            <person name="Baker S.E."/>
            <person name="Barry K."/>
            <person name="Bendiksby M."/>
            <person name="Blumentritt M."/>
            <person name="Coutinho P.M."/>
            <person name="Cullen D."/>
            <person name="Cullen D."/>
            <person name="Gathman A."/>
            <person name="Goodell B."/>
            <person name="Henrissat B."/>
            <person name="Ihrmark K."/>
            <person name="Kauserud H."/>
            <person name="Kohler A."/>
            <person name="LaButti K."/>
            <person name="Lapidus A."/>
            <person name="Lavin J.L."/>
            <person name="Lee Y.-H."/>
            <person name="Lindquist E."/>
            <person name="Lilly W."/>
            <person name="Lucas S."/>
            <person name="Morin E."/>
            <person name="Murat C."/>
            <person name="Oguiza J.A."/>
            <person name="Park J."/>
            <person name="Pisabarro A.G."/>
            <person name="Riley R."/>
            <person name="Rosling A."/>
            <person name="Salamov A."/>
            <person name="Schmidt O."/>
            <person name="Schmutz J."/>
            <person name="Skrede I."/>
            <person name="Stenlid J."/>
            <person name="Wiebenga A."/>
            <person name="Xie X."/>
            <person name="Kues U."/>
            <person name="Hibbett D.S."/>
            <person name="Hoffmeister D."/>
            <person name="Hogberg N."/>
            <person name="Martin F."/>
            <person name="Grigoriev I.V."/>
            <person name="Watkinson S.C."/>
        </authorList>
    </citation>
    <scope>NUCLEOTIDE SEQUENCE</scope>
    <source>
        <strain evidence="7">S7.9</strain>
    </source>
</reference>
<gene>
    <name evidence="7" type="ORF">SERLADRAFT_477685</name>
</gene>
<protein>
    <recommendedName>
        <fullName evidence="8">RRM domain-containing protein</fullName>
    </recommendedName>
</protein>
<keyword evidence="2 4" id="KW-0694">RNA-binding</keyword>
<dbReference type="Pfam" id="PF00076">
    <property type="entry name" value="RRM_1"/>
    <property type="match status" value="1"/>
</dbReference>
<dbReference type="InterPro" id="IPR002344">
    <property type="entry name" value="Lupus_La"/>
</dbReference>
<dbReference type="EMBL" id="GL945441">
    <property type="protein sequence ID" value="EGO20269.1"/>
    <property type="molecule type" value="Genomic_DNA"/>
</dbReference>
<evidence type="ECO:0000256" key="2">
    <source>
        <dbReference type="ARBA" id="ARBA00022884"/>
    </source>
</evidence>
<dbReference type="InterPro" id="IPR012677">
    <property type="entry name" value="Nucleotide-bd_a/b_plait_sf"/>
</dbReference>
<name>F8P9E0_SERL9</name>
<feature type="domain" description="HTH La-type RNA-binding" evidence="6">
    <location>
        <begin position="1"/>
        <end position="64"/>
    </location>
</feature>
<dbReference type="GO" id="GO:1990904">
    <property type="term" value="C:ribonucleoprotein complex"/>
    <property type="evidence" value="ECO:0007669"/>
    <property type="project" value="InterPro"/>
</dbReference>
<evidence type="ECO:0000259" key="6">
    <source>
        <dbReference type="PROSITE" id="PS50961"/>
    </source>
</evidence>
<dbReference type="InterPro" id="IPR000504">
    <property type="entry name" value="RRM_dom"/>
</dbReference>
<dbReference type="PRINTS" id="PR00302">
    <property type="entry name" value="LUPUSLA"/>
</dbReference>
<evidence type="ECO:0008006" key="8">
    <source>
        <dbReference type="Google" id="ProtNLM"/>
    </source>
</evidence>
<dbReference type="Proteomes" id="UP000008064">
    <property type="component" value="Unassembled WGS sequence"/>
</dbReference>
<dbReference type="GO" id="GO:0003729">
    <property type="term" value="F:mRNA binding"/>
    <property type="evidence" value="ECO:0007669"/>
    <property type="project" value="TreeGrafter"/>
</dbReference>
<organism>
    <name type="scientific">Serpula lacrymans var. lacrymans (strain S7.9)</name>
    <name type="common">Dry rot fungus</name>
    <dbReference type="NCBI Taxonomy" id="578457"/>
    <lineage>
        <taxon>Eukaryota</taxon>
        <taxon>Fungi</taxon>
        <taxon>Dikarya</taxon>
        <taxon>Basidiomycota</taxon>
        <taxon>Agaricomycotina</taxon>
        <taxon>Agaricomycetes</taxon>
        <taxon>Agaricomycetidae</taxon>
        <taxon>Boletales</taxon>
        <taxon>Coniophorineae</taxon>
        <taxon>Serpulaceae</taxon>
        <taxon>Serpula</taxon>
    </lineage>
</organism>
<feature type="non-terminal residue" evidence="7">
    <location>
        <position position="124"/>
    </location>
</feature>